<dbReference type="SUPFAM" id="SSF50104">
    <property type="entry name" value="Translation proteins SH3-like domain"/>
    <property type="match status" value="1"/>
</dbReference>
<dbReference type="Gene3D" id="2.60.40.10">
    <property type="entry name" value="Immunoglobulins"/>
    <property type="match status" value="1"/>
</dbReference>
<dbReference type="FunFam" id="3.10.100.10:FF:000002">
    <property type="entry name" value="Hyaluronan proteoglycan link protein 1"/>
    <property type="match status" value="1"/>
</dbReference>
<dbReference type="Proteomes" id="UP000246464">
    <property type="component" value="Chromosome 22"/>
</dbReference>
<evidence type="ECO:0000313" key="28">
    <source>
        <dbReference type="EMBL" id="AWP21543.1"/>
    </source>
</evidence>
<protein>
    <recommendedName>
        <fullName evidence="15">Large ribosomal subunit protein uL24m</fullName>
    </recommendedName>
    <alternativeName>
        <fullName evidence="16">39S ribosomal protein L24, mitochondrial</fullName>
    </alternativeName>
</protein>
<dbReference type="PRINTS" id="PR01265">
    <property type="entry name" value="LINKMODULE"/>
</dbReference>
<keyword evidence="11 17" id="KW-1015">Disulfide bond</keyword>
<dbReference type="InterPro" id="IPR016186">
    <property type="entry name" value="C-type_lectin-like/link_sf"/>
</dbReference>
<dbReference type="InterPro" id="IPR013106">
    <property type="entry name" value="Ig_V-set"/>
</dbReference>
<feature type="domain" description="EGF-like" evidence="22">
    <location>
        <begin position="1673"/>
        <end position="1709"/>
    </location>
</feature>
<dbReference type="GO" id="GO:0005540">
    <property type="term" value="F:hyaluronic acid binding"/>
    <property type="evidence" value="ECO:0007669"/>
    <property type="project" value="InterPro"/>
</dbReference>
<dbReference type="GO" id="GO:0003735">
    <property type="term" value="F:structural constituent of ribosome"/>
    <property type="evidence" value="ECO:0007669"/>
    <property type="project" value="InterPro"/>
</dbReference>
<keyword evidence="18" id="KW-0768">Sushi</keyword>
<dbReference type="InterPro" id="IPR003256">
    <property type="entry name" value="Ribosomal_uL24"/>
</dbReference>
<feature type="domain" description="Ig-like" evidence="25">
    <location>
        <begin position="485"/>
        <end position="602"/>
    </location>
</feature>
<evidence type="ECO:0000256" key="17">
    <source>
        <dbReference type="PROSITE-ProRule" id="PRU00076"/>
    </source>
</evidence>
<feature type="disulfide bond" evidence="19">
    <location>
        <begin position="650"/>
        <end position="671"/>
    </location>
</feature>
<dbReference type="Pfam" id="PF00193">
    <property type="entry name" value="Xlink"/>
    <property type="match status" value="2"/>
</dbReference>
<dbReference type="Gene3D" id="2.30.30.30">
    <property type="match status" value="1"/>
</dbReference>
<comment type="subcellular location">
    <subcellularLocation>
        <location evidence="1">Mitochondrion</location>
    </subcellularLocation>
    <subcellularLocation>
        <location evidence="2">Secreted</location>
    </subcellularLocation>
</comment>
<dbReference type="GO" id="GO:0002052">
    <property type="term" value="P:positive regulation of neuroblast proliferation"/>
    <property type="evidence" value="ECO:0007669"/>
    <property type="project" value="TreeGrafter"/>
</dbReference>
<keyword evidence="5" id="KW-0732">Signal</keyword>
<dbReference type="GO" id="GO:1990904">
    <property type="term" value="C:ribonucleoprotein complex"/>
    <property type="evidence" value="ECO:0007669"/>
    <property type="project" value="UniProtKB-KW"/>
</dbReference>
<organism evidence="28 29">
    <name type="scientific">Scophthalmus maximus</name>
    <name type="common">Turbot</name>
    <name type="synonym">Psetta maxima</name>
    <dbReference type="NCBI Taxonomy" id="52904"/>
    <lineage>
        <taxon>Eukaryota</taxon>
        <taxon>Metazoa</taxon>
        <taxon>Chordata</taxon>
        <taxon>Craniata</taxon>
        <taxon>Vertebrata</taxon>
        <taxon>Euteleostomi</taxon>
        <taxon>Actinopterygii</taxon>
        <taxon>Neopterygii</taxon>
        <taxon>Teleostei</taxon>
        <taxon>Neoteleostei</taxon>
        <taxon>Acanthomorphata</taxon>
        <taxon>Carangaria</taxon>
        <taxon>Pleuronectiformes</taxon>
        <taxon>Pleuronectoidei</taxon>
        <taxon>Scophthalmidae</taxon>
        <taxon>Scophthalmus</taxon>
    </lineage>
</organism>
<keyword evidence="4" id="KW-0964">Secreted</keyword>
<dbReference type="SUPFAM" id="SSF57535">
    <property type="entry name" value="Complement control module/SCR domain"/>
    <property type="match status" value="1"/>
</dbReference>
<proteinExistence type="inferred from homology"/>
<dbReference type="GO" id="GO:0007155">
    <property type="term" value="P:cell adhesion"/>
    <property type="evidence" value="ECO:0007669"/>
    <property type="project" value="InterPro"/>
</dbReference>
<dbReference type="InterPro" id="IPR057264">
    <property type="entry name" value="Ribosomal_uL24_C"/>
</dbReference>
<evidence type="ECO:0000256" key="6">
    <source>
        <dbReference type="ARBA" id="ARBA00022737"/>
    </source>
</evidence>
<dbReference type="InterPro" id="IPR005825">
    <property type="entry name" value="Ribosomal_uL24_CS"/>
</dbReference>
<keyword evidence="7" id="KW-0809">Transit peptide</keyword>
<evidence type="ECO:0000256" key="16">
    <source>
        <dbReference type="ARBA" id="ARBA00035357"/>
    </source>
</evidence>
<dbReference type="SMART" id="SM00034">
    <property type="entry name" value="CLECT"/>
    <property type="match status" value="1"/>
</dbReference>
<dbReference type="InterPro" id="IPR036179">
    <property type="entry name" value="Ig-like_dom_sf"/>
</dbReference>
<feature type="compositionally biased region" description="Low complexity" evidence="21">
    <location>
        <begin position="1110"/>
        <end position="1124"/>
    </location>
</feature>
<dbReference type="PANTHER" id="PTHR22804:SF41">
    <property type="entry name" value="BREVICAN CORE PROTEIN"/>
    <property type="match status" value="1"/>
</dbReference>
<dbReference type="SMART" id="SM00445">
    <property type="entry name" value="LINK"/>
    <property type="match status" value="2"/>
</dbReference>
<dbReference type="Gene3D" id="2.10.25.10">
    <property type="entry name" value="Laminin"/>
    <property type="match status" value="1"/>
</dbReference>
<dbReference type="PROSITE" id="PS50026">
    <property type="entry name" value="EGF_3"/>
    <property type="match status" value="1"/>
</dbReference>
<evidence type="ECO:0000256" key="7">
    <source>
        <dbReference type="ARBA" id="ARBA00022946"/>
    </source>
</evidence>
<dbReference type="PROSITE" id="PS00022">
    <property type="entry name" value="EGF_1"/>
    <property type="match status" value="1"/>
</dbReference>
<feature type="compositionally biased region" description="Polar residues" evidence="21">
    <location>
        <begin position="1003"/>
        <end position="1015"/>
    </location>
</feature>
<evidence type="ECO:0000256" key="3">
    <source>
        <dbReference type="ARBA" id="ARBA00010618"/>
    </source>
</evidence>
<feature type="disulfide bond" evidence="17">
    <location>
        <begin position="1699"/>
        <end position="1708"/>
    </location>
</feature>
<evidence type="ECO:0000256" key="13">
    <source>
        <dbReference type="ARBA" id="ARBA00023274"/>
    </source>
</evidence>
<evidence type="ECO:0000256" key="2">
    <source>
        <dbReference type="ARBA" id="ARBA00004613"/>
    </source>
</evidence>
<dbReference type="PROSITE" id="PS01108">
    <property type="entry name" value="RIBOSOMAL_L24"/>
    <property type="match status" value="1"/>
</dbReference>
<evidence type="ECO:0000256" key="10">
    <source>
        <dbReference type="ARBA" id="ARBA00023128"/>
    </source>
</evidence>
<feature type="domain" description="Link" evidence="27">
    <location>
        <begin position="604"/>
        <end position="699"/>
    </location>
</feature>
<dbReference type="NCBIfam" id="TIGR01079">
    <property type="entry name" value="rplX_bact"/>
    <property type="match status" value="1"/>
</dbReference>
<dbReference type="SMART" id="SM00739">
    <property type="entry name" value="KOW"/>
    <property type="match status" value="1"/>
</dbReference>
<dbReference type="GO" id="GO:0005840">
    <property type="term" value="C:ribosome"/>
    <property type="evidence" value="ECO:0007669"/>
    <property type="project" value="UniProtKB-KW"/>
</dbReference>
<dbReference type="FunFam" id="2.30.30.30:FF:000032">
    <property type="entry name" value="39S ribosomal protein L24, mitochondrial"/>
    <property type="match status" value="1"/>
</dbReference>
<feature type="compositionally biased region" description="Basic and acidic residues" evidence="21">
    <location>
        <begin position="982"/>
        <end position="1002"/>
    </location>
</feature>
<dbReference type="SUPFAM" id="SSF56436">
    <property type="entry name" value="C-type lectin-like"/>
    <property type="match status" value="3"/>
</dbReference>
<feature type="compositionally biased region" description="Low complexity" evidence="21">
    <location>
        <begin position="1586"/>
        <end position="1607"/>
    </location>
</feature>
<dbReference type="InterPro" id="IPR000436">
    <property type="entry name" value="Sushi_SCR_CCP_dom"/>
</dbReference>
<dbReference type="GO" id="GO:0003723">
    <property type="term" value="F:RNA binding"/>
    <property type="evidence" value="ECO:0007669"/>
    <property type="project" value="InterPro"/>
</dbReference>
<evidence type="ECO:0000256" key="21">
    <source>
        <dbReference type="SAM" id="MobiDB-lite"/>
    </source>
</evidence>
<dbReference type="InterPro" id="IPR007110">
    <property type="entry name" value="Ig-like_dom"/>
</dbReference>
<dbReference type="Pfam" id="PF00084">
    <property type="entry name" value="Sushi"/>
    <property type="match status" value="1"/>
</dbReference>
<dbReference type="Pfam" id="PF00855">
    <property type="entry name" value="PWWP"/>
    <property type="match status" value="1"/>
</dbReference>
<evidence type="ECO:0000256" key="20">
    <source>
        <dbReference type="RuleBase" id="RU003477"/>
    </source>
</evidence>
<evidence type="ECO:0000256" key="5">
    <source>
        <dbReference type="ARBA" id="ARBA00022729"/>
    </source>
</evidence>
<dbReference type="CDD" id="cd00033">
    <property type="entry name" value="CCP"/>
    <property type="match status" value="1"/>
</dbReference>
<dbReference type="InterPro" id="IPR014722">
    <property type="entry name" value="Rib_uL2_dom2"/>
</dbReference>
<evidence type="ECO:0000259" key="22">
    <source>
        <dbReference type="PROSITE" id="PS50026"/>
    </source>
</evidence>
<reference evidence="28 29" key="1">
    <citation type="submission" date="2017-12" db="EMBL/GenBank/DDBJ databases">
        <title>Integrating genomic resources of turbot (Scophthalmus maximus) in depth evaluation of genetic and physical mapping variation across individuals.</title>
        <authorList>
            <person name="Martinez P."/>
        </authorList>
    </citation>
    <scope>NUCLEOTIDE SEQUENCE [LARGE SCALE GENOMIC DNA]</scope>
</reference>
<dbReference type="Gene3D" id="3.10.100.10">
    <property type="entry name" value="Mannose-Binding Protein A, subunit A"/>
    <property type="match status" value="3"/>
</dbReference>
<evidence type="ECO:0000259" key="25">
    <source>
        <dbReference type="PROSITE" id="PS50835"/>
    </source>
</evidence>
<feature type="domain" description="Link" evidence="27">
    <location>
        <begin position="702"/>
        <end position="801"/>
    </location>
</feature>
<keyword evidence="13 20" id="KW-0687">Ribonucleoprotein</keyword>
<dbReference type="FunFam" id="3.10.100.10:FF:000011">
    <property type="entry name" value="Aggrecan core protein"/>
    <property type="match status" value="1"/>
</dbReference>
<evidence type="ECO:0000256" key="11">
    <source>
        <dbReference type="ARBA" id="ARBA00023157"/>
    </source>
</evidence>
<dbReference type="EMBL" id="CP026264">
    <property type="protein sequence ID" value="AWP21543.1"/>
    <property type="molecule type" value="Genomic_DNA"/>
</dbReference>
<feature type="compositionally biased region" description="Basic and acidic residues" evidence="21">
    <location>
        <begin position="136"/>
        <end position="173"/>
    </location>
</feature>
<dbReference type="InterPro" id="IPR000742">
    <property type="entry name" value="EGF"/>
</dbReference>
<feature type="disulfide bond" evidence="18">
    <location>
        <begin position="1871"/>
        <end position="1898"/>
    </location>
</feature>
<dbReference type="GO" id="GO:0005615">
    <property type="term" value="C:extracellular space"/>
    <property type="evidence" value="ECO:0007669"/>
    <property type="project" value="TreeGrafter"/>
</dbReference>
<dbReference type="InterPro" id="IPR050691">
    <property type="entry name" value="Hyaluronan_bind_Proteoglycan"/>
</dbReference>
<feature type="region of interest" description="Disordered" evidence="21">
    <location>
        <begin position="81"/>
        <end position="214"/>
    </location>
</feature>
<feature type="disulfide bond" evidence="18">
    <location>
        <begin position="1842"/>
        <end position="1885"/>
    </location>
</feature>
<evidence type="ECO:0000256" key="8">
    <source>
        <dbReference type="ARBA" id="ARBA00022974"/>
    </source>
</evidence>
<dbReference type="PROSITE" id="PS50923">
    <property type="entry name" value="SUSHI"/>
    <property type="match status" value="1"/>
</dbReference>
<dbReference type="InterPro" id="IPR005824">
    <property type="entry name" value="KOW"/>
</dbReference>
<dbReference type="GO" id="GO:0001501">
    <property type="term" value="P:skeletal system development"/>
    <property type="evidence" value="ECO:0007669"/>
    <property type="project" value="TreeGrafter"/>
</dbReference>
<evidence type="ECO:0000313" key="29">
    <source>
        <dbReference type="Proteomes" id="UP000246464"/>
    </source>
</evidence>
<feature type="compositionally biased region" description="Polar residues" evidence="21">
    <location>
        <begin position="1069"/>
        <end position="1080"/>
    </location>
</feature>
<gene>
    <name evidence="28" type="ORF">SMAX5B_015684</name>
</gene>
<dbReference type="FunFam" id="2.30.30.140:FF:000017">
    <property type="entry name" value="hepatoma-derived growth factor isoform X1"/>
    <property type="match status" value="1"/>
</dbReference>
<dbReference type="Gene3D" id="2.10.70.10">
    <property type="entry name" value="Complement Module, domain 1"/>
    <property type="match status" value="1"/>
</dbReference>
<evidence type="ECO:0000256" key="12">
    <source>
        <dbReference type="ARBA" id="ARBA00023180"/>
    </source>
</evidence>
<evidence type="ECO:0000256" key="1">
    <source>
        <dbReference type="ARBA" id="ARBA00004173"/>
    </source>
</evidence>
<dbReference type="HAMAP" id="MF_01326_B">
    <property type="entry name" value="Ribosomal_uL24_B"/>
    <property type="match status" value="1"/>
</dbReference>
<dbReference type="Pfam" id="PF17136">
    <property type="entry name" value="ribosomal_L24"/>
    <property type="match status" value="1"/>
</dbReference>
<dbReference type="InterPro" id="IPR013783">
    <property type="entry name" value="Ig-like_fold"/>
</dbReference>
<dbReference type="PROSITE" id="PS01241">
    <property type="entry name" value="LINK_1"/>
    <property type="match status" value="1"/>
</dbReference>
<dbReference type="InterPro" id="IPR041988">
    <property type="entry name" value="Ribosomal_uL24_KOW"/>
</dbReference>
<evidence type="ECO:0000256" key="15">
    <source>
        <dbReference type="ARBA" id="ARBA00035283"/>
    </source>
</evidence>
<dbReference type="PROSITE" id="PS50963">
    <property type="entry name" value="LINK_2"/>
    <property type="match status" value="2"/>
</dbReference>
<feature type="domain" description="PWWP" evidence="24">
    <location>
        <begin position="12"/>
        <end position="69"/>
    </location>
</feature>
<dbReference type="Gene3D" id="2.30.30.140">
    <property type="match status" value="1"/>
</dbReference>
<comment type="caution">
    <text evidence="17">Lacks conserved residue(s) required for the propagation of feature annotation.</text>
</comment>
<dbReference type="PROSITE" id="PS00615">
    <property type="entry name" value="C_TYPE_LECTIN_1"/>
    <property type="match status" value="1"/>
</dbReference>
<dbReference type="SMART" id="SM00293">
    <property type="entry name" value="PWWP"/>
    <property type="match status" value="1"/>
</dbReference>
<dbReference type="CDD" id="cd20148">
    <property type="entry name" value="PWWP_HDGF"/>
    <property type="match status" value="1"/>
</dbReference>
<keyword evidence="29" id="KW-1185">Reference proteome</keyword>
<dbReference type="PANTHER" id="PTHR22804">
    <property type="entry name" value="AGGRECAN/VERSICAN PROTEOGLYCAN"/>
    <property type="match status" value="1"/>
</dbReference>
<keyword evidence="10" id="KW-0496">Mitochondrion</keyword>
<dbReference type="InterPro" id="IPR018378">
    <property type="entry name" value="C-type_lectin_CS"/>
</dbReference>
<evidence type="ECO:0000259" key="27">
    <source>
        <dbReference type="PROSITE" id="PS50963"/>
    </source>
</evidence>
<dbReference type="GO" id="GO:0072534">
    <property type="term" value="C:perineuronal net"/>
    <property type="evidence" value="ECO:0007669"/>
    <property type="project" value="TreeGrafter"/>
</dbReference>
<dbReference type="SUPFAM" id="SSF48726">
    <property type="entry name" value="Immunoglobulin"/>
    <property type="match status" value="1"/>
</dbReference>
<dbReference type="SMART" id="SM00181">
    <property type="entry name" value="EGF"/>
    <property type="match status" value="1"/>
</dbReference>
<feature type="disulfide bond" evidence="19">
    <location>
        <begin position="748"/>
        <end position="769"/>
    </location>
</feature>
<dbReference type="InterPro" id="IPR003599">
    <property type="entry name" value="Ig_sub"/>
</dbReference>
<dbReference type="InterPro" id="IPR000313">
    <property type="entry name" value="PWWP_dom"/>
</dbReference>
<dbReference type="InterPro" id="IPR035976">
    <property type="entry name" value="Sushi/SCR/CCP_sf"/>
</dbReference>
<evidence type="ECO:0000256" key="18">
    <source>
        <dbReference type="PROSITE-ProRule" id="PRU00302"/>
    </source>
</evidence>
<dbReference type="GO" id="GO:0006412">
    <property type="term" value="P:translation"/>
    <property type="evidence" value="ECO:0007669"/>
    <property type="project" value="InterPro"/>
</dbReference>
<dbReference type="GO" id="GO:0010001">
    <property type="term" value="P:glial cell differentiation"/>
    <property type="evidence" value="ECO:0007669"/>
    <property type="project" value="TreeGrafter"/>
</dbReference>
<feature type="domain" description="C-type lectin" evidence="23">
    <location>
        <begin position="1722"/>
        <end position="1836"/>
    </location>
</feature>
<feature type="region of interest" description="Disordered" evidence="21">
    <location>
        <begin position="1103"/>
        <end position="1140"/>
    </location>
</feature>
<dbReference type="FunFam" id="2.10.70.10:FF:000003">
    <property type="entry name" value="Versican core protein"/>
    <property type="match status" value="1"/>
</dbReference>
<dbReference type="CDD" id="cd06089">
    <property type="entry name" value="KOW_RPL26"/>
    <property type="match status" value="1"/>
</dbReference>
<dbReference type="CDD" id="cd03520">
    <property type="entry name" value="Link_domain_CSPGs_modules_2_4"/>
    <property type="match status" value="1"/>
</dbReference>
<dbReference type="InterPro" id="IPR001304">
    <property type="entry name" value="C-type_lectin-like"/>
</dbReference>
<feature type="region of interest" description="Disordered" evidence="21">
    <location>
        <begin position="958"/>
        <end position="1033"/>
    </location>
</feature>
<dbReference type="PROSITE" id="PS50812">
    <property type="entry name" value="PWWP"/>
    <property type="match status" value="1"/>
</dbReference>
<keyword evidence="9 20" id="KW-0689">Ribosomal protein</keyword>
<evidence type="ECO:0000259" key="24">
    <source>
        <dbReference type="PROSITE" id="PS50812"/>
    </source>
</evidence>
<keyword evidence="14" id="KW-0393">Immunoglobulin domain</keyword>
<dbReference type="SUPFAM" id="SSF63748">
    <property type="entry name" value="Tudor/PWWP/MBT"/>
    <property type="match status" value="1"/>
</dbReference>
<sequence>MPRSNRQKEYKPGDLVFAKMKGYPHWPARIDELPEGAVKSPSNKYQVFFFGTHETAFLGAKDLFSYDECKEKFGKSNKRKGFAEGLWEIENNPTVTHEDYESSKKDNASEGAVDEGSSEKADAEGSSDEDEGALVIDEKNERGGGKRKAEDSTEASPKRPKDTGVEGDTKVDGSKSNSEAKLNDVAGPKATAPSSQSESKPEAQEKAPAGGQLTADKCSTMRLTTLLAIAARVVVPKDYRYGTNRPWTAAAKRLNPPGKKRRKVFVEPLASHEWSVLRGDTVEILAGKDKGKQGKVIQVFRHRSWVILEGLNTHHRYIGATGDYRGTYIATEAPLLLRDITLIDPTDRKPTEVEWKFTEEGERVRVSVRTGRILPKPVVERRDGIVPEQWKDGPKDTSPEDTLDKTYVPSLKTLEEETVPLVCGCQIPQVLQHHLLLPGHGTTTTKRHSVPSAEGTDMFFHFSAQSAVSLWPFPPKHHLDMVNIPHSGPVFASLGRSISIPCMVSLSTTASTSSSSSSPVVPRVKWSVVSGGVETQILVAKGERVKVNEAYRYRAALLNYTSSSDDLSLWLEDLRSSDSGHYRCEVQQGLEDASDLVQLKVKGVVFHYRDALGRYAFTFHQAQRACEATGAEIATDYQLLAAYHDGYEQCDAGWVADQSVRYPIQVPREGCYGDMDGQPGLRSYGTMDPDDLFDVYCYVEQIDGEVIHDSVRKLLSFAEAQSYCRAAGAELATTAQLYLAWSEGLDRCSPGWLSDGSVRYPIITPRVRCGGPQAGVKTLYRFSNQTGFPEPSSLHDVYCFRDNRNAPTDSPVDYMATEPEDTEPDVVMLMETDEEMHLNQHAEQVEREAQSVLESFPFVSHVSTEEYLVDTHPTVTSDTTESPINTTSTLDLLQPFDETSSPTEMSSHAQHPTAMMNSTISSKETYDVPQNTSFLPSVYNNTNLHQNLNFTIYQFEQESTSGFPEPSHEPDTHNQTVPDTNPEEHTQPSESSKDSQEIHESNLDSNRSQANYSETESNHTRGENILEVTPTTPDNMLQVKLEEAAVAGPEQMSFSTQSPREDGQLLKQTTKAPTKNQTSLWLPLDGSGDISQESDLEIEASTSDSFTIHPSPSASTSSTPAEPRTSPPDPTSSSGSQTTDKLGFDILSTAAQLWESSISKQEGSTSLESEDTVTIESEEKQLHTTKAEDILLPRANLTTTESLEVANTSHLPTDPTTAQHRTSGYRVFWDTATIAYEEASGQEPGRVTAILREDIKVTPTLGEESKVTPTVEDETKVSFSLRQNVSSTVDVDMTVTPTLKDEAKVSPTFEEAKVYVSLEEKVTVAPTHEVTNVAPTRQEEANIAPTLEEEANVRPTLEEMNVSPNLEGEAIVRPTLEEIKVSPTLEGEANVRSTLEEIKVSPNLEGEAIVRPTLEEIKVSPNLEGEAIVRPTLEEINVSPTLEEEANVRPTLEEMNVSPTLEGEANVRPTLEEIKVSPTLEGEANVRPTLEDIYVSPTLEGEANVSPPLEEEADGALALEEQANIVTTLEQEAYFVPTVVEDFTIFPLDSQTSNWALLTTTTGPQESLNDLEYSRKATSTVAPDSASSTKTTGATTKTTAGATTTTTHWSRRTWSPTASRPRVFHKTTEPQKVTHLIPPVDQGLVNVEFSLTQPPTLLNLPNERAAVGGTGKVSDACLGDPCLNGGTCTDRDGQIKCLCLPSYGGNFCQTDLEQCEPGWDKFHGFCYRHFSQRLSWEVAEQHCRVLGAHLVSVMTPEEQSYINDNYKEYQWTGLNDKTIEDDFRWSDGNPLLYENWYRGQPDSYFLSGEDCVVMVWHDDGRWSDVPCNYHLAYTCKKGTSSCGPPPRVRNASVFGKPRQRYETNAVVRYHCAKGFQQRLNPLVRCRSGGMWERPQIMCSPEAGGPTQQPEAMSPTDNLAVFDDEFEATKETPQYWDIKF</sequence>
<dbReference type="PROSITE" id="PS50835">
    <property type="entry name" value="IG_LIKE"/>
    <property type="match status" value="1"/>
</dbReference>
<dbReference type="Pfam" id="PF00059">
    <property type="entry name" value="Lectin_C"/>
    <property type="match status" value="1"/>
</dbReference>
<dbReference type="SMART" id="SM00406">
    <property type="entry name" value="IGv"/>
    <property type="match status" value="1"/>
</dbReference>
<name>A0A2U9CZI0_SCOMX</name>
<dbReference type="InterPro" id="IPR000538">
    <property type="entry name" value="Link_dom"/>
</dbReference>
<feature type="domain" description="Sushi" evidence="26">
    <location>
        <begin position="1840"/>
        <end position="1900"/>
    </location>
</feature>
<evidence type="ECO:0000256" key="9">
    <source>
        <dbReference type="ARBA" id="ARBA00022980"/>
    </source>
</evidence>
<evidence type="ECO:0000256" key="19">
    <source>
        <dbReference type="PROSITE-ProRule" id="PRU00323"/>
    </source>
</evidence>
<feature type="region of interest" description="Disordered" evidence="21">
    <location>
        <begin position="1069"/>
        <end position="1090"/>
    </location>
</feature>
<dbReference type="CDD" id="cd03517">
    <property type="entry name" value="Link_domain_CSPGs_modules_1_3"/>
    <property type="match status" value="1"/>
</dbReference>
<keyword evidence="8" id="KW-0654">Proteoglycan</keyword>
<feature type="region of interest" description="Disordered" evidence="21">
    <location>
        <begin position="1579"/>
        <end position="1623"/>
    </location>
</feature>
<dbReference type="FunFam" id="3.10.100.10:FF:000003">
    <property type="entry name" value="Versican core protein"/>
    <property type="match status" value="1"/>
</dbReference>
<dbReference type="InterPro" id="IPR008991">
    <property type="entry name" value="Translation_prot_SH3-like_sf"/>
</dbReference>
<feature type="compositionally biased region" description="Basic and acidic residues" evidence="21">
    <location>
        <begin position="96"/>
        <end position="108"/>
    </location>
</feature>
<dbReference type="Pfam" id="PF00467">
    <property type="entry name" value="KOW"/>
    <property type="match status" value="1"/>
</dbReference>
<evidence type="ECO:0000259" key="26">
    <source>
        <dbReference type="PROSITE" id="PS50923"/>
    </source>
</evidence>
<dbReference type="GO" id="GO:0045202">
    <property type="term" value="C:synapse"/>
    <property type="evidence" value="ECO:0007669"/>
    <property type="project" value="TreeGrafter"/>
</dbReference>
<dbReference type="GO" id="GO:0007417">
    <property type="term" value="P:central nervous system development"/>
    <property type="evidence" value="ECO:0007669"/>
    <property type="project" value="TreeGrafter"/>
</dbReference>
<evidence type="ECO:0000256" key="14">
    <source>
        <dbReference type="ARBA" id="ARBA00023319"/>
    </source>
</evidence>
<dbReference type="CDD" id="cd00054">
    <property type="entry name" value="EGF_CA"/>
    <property type="match status" value="1"/>
</dbReference>
<dbReference type="Pfam" id="PF07686">
    <property type="entry name" value="V-set"/>
    <property type="match status" value="1"/>
</dbReference>
<dbReference type="InterPro" id="IPR016187">
    <property type="entry name" value="CTDL_fold"/>
</dbReference>
<dbReference type="InterPro" id="IPR047363">
    <property type="entry name" value="PWWP_HDGF"/>
</dbReference>
<keyword evidence="17" id="KW-0245">EGF-like domain</keyword>
<evidence type="ECO:0000259" key="23">
    <source>
        <dbReference type="PROSITE" id="PS50041"/>
    </source>
</evidence>
<dbReference type="GO" id="GO:0005739">
    <property type="term" value="C:mitochondrion"/>
    <property type="evidence" value="ECO:0007669"/>
    <property type="project" value="UniProtKB-SubCell"/>
</dbReference>
<dbReference type="STRING" id="52904.ENSSMAP00000007005"/>
<dbReference type="SMART" id="SM00032">
    <property type="entry name" value="CCP"/>
    <property type="match status" value="1"/>
</dbReference>
<dbReference type="SMART" id="SM00409">
    <property type="entry name" value="IG"/>
    <property type="match status" value="1"/>
</dbReference>
<keyword evidence="6" id="KW-0677">Repeat</keyword>
<dbReference type="PROSITE" id="PS50041">
    <property type="entry name" value="C_TYPE_LECTIN_2"/>
    <property type="match status" value="1"/>
</dbReference>
<accession>A0A2U9CZI0</accession>
<comment type="similarity">
    <text evidence="3 20">Belongs to the universal ribosomal protein uL24 family.</text>
</comment>
<keyword evidence="12" id="KW-0325">Glycoprotein</keyword>
<evidence type="ECO:0000256" key="4">
    <source>
        <dbReference type="ARBA" id="ARBA00022525"/>
    </source>
</evidence>